<reference evidence="1" key="1">
    <citation type="submission" date="2018-05" db="EMBL/GenBank/DDBJ databases">
        <title>Draft genome of Mucuna pruriens seed.</title>
        <authorList>
            <person name="Nnadi N.E."/>
            <person name="Vos R."/>
            <person name="Hasami M.H."/>
            <person name="Devisetty U.K."/>
            <person name="Aguiy J.C."/>
        </authorList>
    </citation>
    <scope>NUCLEOTIDE SEQUENCE [LARGE SCALE GENOMIC DNA]</scope>
    <source>
        <strain evidence="1">JCA_2017</strain>
    </source>
</reference>
<name>A0A371GXJ6_MUCPR</name>
<feature type="non-terminal residue" evidence="1">
    <location>
        <position position="1"/>
    </location>
</feature>
<keyword evidence="2" id="KW-1185">Reference proteome</keyword>
<evidence type="ECO:0000313" key="2">
    <source>
        <dbReference type="Proteomes" id="UP000257109"/>
    </source>
</evidence>
<dbReference type="AlphaFoldDB" id="A0A371GXJ6"/>
<protein>
    <submittedName>
        <fullName evidence="1">Uncharacterized protein</fullName>
    </submittedName>
</protein>
<evidence type="ECO:0000313" key="1">
    <source>
        <dbReference type="EMBL" id="RDX95176.1"/>
    </source>
</evidence>
<comment type="caution">
    <text evidence="1">The sequence shown here is derived from an EMBL/GenBank/DDBJ whole genome shotgun (WGS) entry which is preliminary data.</text>
</comment>
<sequence>MRGLLVHTHFRVPKPLFSYSLLHSSLRWKSQEVRLNLSWLSSYIALPFSVDEESSAVTGGGIVGLFPYPHHIFGVGVAIGEGMEGNSFVDLRTLRVWYHEEVEEEGECDIMEGGESLPTNYDWVDGGVRKVMSVFTNAWLLDGMPKRISHVGDWVVEVVPYFTPFEKAISSLRIGSSKCGVEKLLHLLLNSNIFVFSSSIAPLVPFEVRALRKKKA</sequence>
<dbReference type="Proteomes" id="UP000257109">
    <property type="component" value="Unassembled WGS sequence"/>
</dbReference>
<gene>
    <name evidence="1" type="ORF">CR513_22340</name>
</gene>
<proteinExistence type="predicted"/>
<dbReference type="EMBL" id="QJKJ01004188">
    <property type="protein sequence ID" value="RDX95176.1"/>
    <property type="molecule type" value="Genomic_DNA"/>
</dbReference>
<accession>A0A371GXJ6</accession>
<organism evidence="1 2">
    <name type="scientific">Mucuna pruriens</name>
    <name type="common">Velvet bean</name>
    <name type="synonym">Dolichos pruriens</name>
    <dbReference type="NCBI Taxonomy" id="157652"/>
    <lineage>
        <taxon>Eukaryota</taxon>
        <taxon>Viridiplantae</taxon>
        <taxon>Streptophyta</taxon>
        <taxon>Embryophyta</taxon>
        <taxon>Tracheophyta</taxon>
        <taxon>Spermatophyta</taxon>
        <taxon>Magnoliopsida</taxon>
        <taxon>eudicotyledons</taxon>
        <taxon>Gunneridae</taxon>
        <taxon>Pentapetalae</taxon>
        <taxon>rosids</taxon>
        <taxon>fabids</taxon>
        <taxon>Fabales</taxon>
        <taxon>Fabaceae</taxon>
        <taxon>Papilionoideae</taxon>
        <taxon>50 kb inversion clade</taxon>
        <taxon>NPAAA clade</taxon>
        <taxon>indigoferoid/millettioid clade</taxon>
        <taxon>Phaseoleae</taxon>
        <taxon>Mucuna</taxon>
    </lineage>
</organism>